<dbReference type="PANTHER" id="PTHR43537:SF24">
    <property type="entry name" value="GLUCONATE OPERON TRANSCRIPTIONAL REPRESSOR"/>
    <property type="match status" value="1"/>
</dbReference>
<dbReference type="GO" id="GO:0003677">
    <property type="term" value="F:DNA binding"/>
    <property type="evidence" value="ECO:0007669"/>
    <property type="project" value="UniProtKB-KW"/>
</dbReference>
<organism evidence="4 5">
    <name type="scientific">Mycobacteroides abscessus</name>
    <dbReference type="NCBI Taxonomy" id="36809"/>
    <lineage>
        <taxon>Bacteria</taxon>
        <taxon>Bacillati</taxon>
        <taxon>Actinomycetota</taxon>
        <taxon>Actinomycetes</taxon>
        <taxon>Mycobacteriales</taxon>
        <taxon>Mycobacteriaceae</taxon>
        <taxon>Mycobacteroides</taxon>
    </lineage>
</organism>
<keyword evidence="2" id="KW-0238">DNA-binding</keyword>
<proteinExistence type="predicted"/>
<dbReference type="Pfam" id="PF07729">
    <property type="entry name" value="FCD"/>
    <property type="match status" value="1"/>
</dbReference>
<dbReference type="GO" id="GO:0003700">
    <property type="term" value="F:DNA-binding transcription factor activity"/>
    <property type="evidence" value="ECO:0007669"/>
    <property type="project" value="InterPro"/>
</dbReference>
<dbReference type="SMART" id="SM00345">
    <property type="entry name" value="HTH_GNTR"/>
    <property type="match status" value="1"/>
</dbReference>
<evidence type="ECO:0000313" key="5">
    <source>
        <dbReference type="Proteomes" id="UP000045782"/>
    </source>
</evidence>
<dbReference type="InterPro" id="IPR036390">
    <property type="entry name" value="WH_DNA-bd_sf"/>
</dbReference>
<gene>
    <name evidence="4" type="primary">csiR_1</name>
    <name evidence="4" type="ORF">ERS075579_00412</name>
</gene>
<dbReference type="SUPFAM" id="SSF46785">
    <property type="entry name" value="Winged helix' DNA-binding domain"/>
    <property type="match status" value="1"/>
</dbReference>
<dbReference type="Gene3D" id="1.20.120.530">
    <property type="entry name" value="GntR ligand-binding domain-like"/>
    <property type="match status" value="1"/>
</dbReference>
<evidence type="ECO:0000256" key="1">
    <source>
        <dbReference type="ARBA" id="ARBA00023015"/>
    </source>
</evidence>
<dbReference type="PANTHER" id="PTHR43537">
    <property type="entry name" value="TRANSCRIPTIONAL REGULATOR, GNTR FAMILY"/>
    <property type="match status" value="1"/>
</dbReference>
<evidence type="ECO:0000256" key="2">
    <source>
        <dbReference type="ARBA" id="ARBA00023125"/>
    </source>
</evidence>
<dbReference type="Gene3D" id="1.10.10.10">
    <property type="entry name" value="Winged helix-like DNA-binding domain superfamily/Winged helix DNA-binding domain"/>
    <property type="match status" value="1"/>
</dbReference>
<protein>
    <submittedName>
        <fullName evidence="4">Putative transcriptional regulator, GntR family</fullName>
    </submittedName>
</protein>
<evidence type="ECO:0000256" key="3">
    <source>
        <dbReference type="ARBA" id="ARBA00023163"/>
    </source>
</evidence>
<reference evidence="4 5" key="1">
    <citation type="submission" date="2015-03" db="EMBL/GenBank/DDBJ databases">
        <authorList>
            <person name="Murphy D."/>
        </authorList>
    </citation>
    <scope>NUCLEOTIDE SEQUENCE [LARGE SCALE GENOMIC DNA]</scope>
    <source>
        <strain evidence="4 5">PAP088</strain>
    </source>
</reference>
<dbReference type="Proteomes" id="UP000045782">
    <property type="component" value="Unassembled WGS sequence"/>
</dbReference>
<dbReference type="Pfam" id="PF00392">
    <property type="entry name" value="GntR"/>
    <property type="match status" value="1"/>
</dbReference>
<dbReference type="InterPro" id="IPR000524">
    <property type="entry name" value="Tscrpt_reg_HTH_GntR"/>
</dbReference>
<dbReference type="AlphaFoldDB" id="A0A0U0ZGE2"/>
<keyword evidence="1" id="KW-0805">Transcription regulation</keyword>
<dbReference type="EMBL" id="CSWP01000001">
    <property type="protein sequence ID" value="CPV33139.1"/>
    <property type="molecule type" value="Genomic_DNA"/>
</dbReference>
<dbReference type="SMART" id="SM00895">
    <property type="entry name" value="FCD"/>
    <property type="match status" value="1"/>
</dbReference>
<dbReference type="SUPFAM" id="SSF48008">
    <property type="entry name" value="GntR ligand-binding domain-like"/>
    <property type="match status" value="1"/>
</dbReference>
<dbReference type="CDD" id="cd07377">
    <property type="entry name" value="WHTH_GntR"/>
    <property type="match status" value="1"/>
</dbReference>
<name>A0A0U0ZGE2_9MYCO</name>
<dbReference type="RefSeq" id="WP_016892340.1">
    <property type="nucleotide sequence ID" value="NZ_CSWP01000001.1"/>
</dbReference>
<dbReference type="PROSITE" id="PS50949">
    <property type="entry name" value="HTH_GNTR"/>
    <property type="match status" value="1"/>
</dbReference>
<accession>A0A0U0ZGE2</accession>
<keyword evidence="3" id="KW-0804">Transcription</keyword>
<dbReference type="InterPro" id="IPR036388">
    <property type="entry name" value="WH-like_DNA-bd_sf"/>
</dbReference>
<sequence length="236" mass="26104">MSRTFRYRRLINELRATRSGHDQTSVLDGLRRAILDGAAPPGSMIPIGEVADTYQISPIPVREALKTLVAEGLVDHRANGGYRVAQLTLPELREIYFTRGVLERAALAQAAARATPEDVDRALAEHQLLQQATVEDDARAFHVHSRRFHRALVLPCGMHRLLHMFEATWNLTEPFQVMRTVSASDQLQLHADHEAMITAATSRDIDTLLSVAATHHDRLESVIVAAAGQLDVVAEA</sequence>
<dbReference type="InterPro" id="IPR008920">
    <property type="entry name" value="TF_FadR/GntR_C"/>
</dbReference>
<dbReference type="InterPro" id="IPR011711">
    <property type="entry name" value="GntR_C"/>
</dbReference>
<evidence type="ECO:0000313" key="4">
    <source>
        <dbReference type="EMBL" id="CPV33139.1"/>
    </source>
</evidence>